<name>A0A0W0YUD5_9GAMM</name>
<comment type="caution">
    <text evidence="2">The sequence shown here is derived from an EMBL/GenBank/DDBJ whole genome shotgun (WGS) entry which is preliminary data.</text>
</comment>
<dbReference type="EMBL" id="LNYU01000049">
    <property type="protein sequence ID" value="KTD60480.1"/>
    <property type="molecule type" value="Genomic_DNA"/>
</dbReference>
<sequence>MSNKLRSALYSVHQLIKQMQGYSYASKADMKHMINRCMKDLHELGFKVGHLNGIKPKHIYILVEHWKSKVRVLQLSKITCPNCVNLLIFLINPS</sequence>
<dbReference type="AlphaFoldDB" id="A0A0W0YUD5"/>
<keyword evidence="3" id="KW-1185">Reference proteome</keyword>
<dbReference type="Proteomes" id="UP000054703">
    <property type="component" value="Unassembled WGS sequence"/>
</dbReference>
<reference evidence="2 3" key="1">
    <citation type="submission" date="2015-11" db="EMBL/GenBank/DDBJ databases">
        <title>Genomic analysis of 38 Legionella species identifies large and diverse effector repertoires.</title>
        <authorList>
            <person name="Burstein D."/>
            <person name="Amaro F."/>
            <person name="Zusman T."/>
            <person name="Lifshitz Z."/>
            <person name="Cohen O."/>
            <person name="Gilbert J.A."/>
            <person name="Pupko T."/>
            <person name="Shuman H.A."/>
            <person name="Segal G."/>
        </authorList>
    </citation>
    <scope>NUCLEOTIDE SEQUENCE [LARGE SCALE GENOMIC DNA]</scope>
    <source>
        <strain evidence="2 3">SC-63-C7</strain>
    </source>
</reference>
<dbReference type="STRING" id="45074.Lsan_2032"/>
<dbReference type="InterPro" id="IPR024457">
    <property type="entry name" value="Putative_integrase_N"/>
</dbReference>
<evidence type="ECO:0000313" key="3">
    <source>
        <dbReference type="Proteomes" id="UP000054703"/>
    </source>
</evidence>
<evidence type="ECO:0000259" key="1">
    <source>
        <dbReference type="Pfam" id="PF12834"/>
    </source>
</evidence>
<accession>A0A0W0YUD5</accession>
<organism evidence="2 3">
    <name type="scientific">Legionella santicrucis</name>
    <dbReference type="NCBI Taxonomy" id="45074"/>
    <lineage>
        <taxon>Bacteria</taxon>
        <taxon>Pseudomonadati</taxon>
        <taxon>Pseudomonadota</taxon>
        <taxon>Gammaproteobacteria</taxon>
        <taxon>Legionellales</taxon>
        <taxon>Legionellaceae</taxon>
        <taxon>Legionella</taxon>
    </lineage>
</organism>
<dbReference type="PATRIC" id="fig|45074.5.peg.2167"/>
<feature type="domain" description="Putative integrase N-terminal" evidence="1">
    <location>
        <begin position="13"/>
        <end position="69"/>
    </location>
</feature>
<evidence type="ECO:0000313" key="2">
    <source>
        <dbReference type="EMBL" id="KTD60480.1"/>
    </source>
</evidence>
<protein>
    <recommendedName>
        <fullName evidence="1">Putative integrase N-terminal domain-containing protein</fullName>
    </recommendedName>
</protein>
<proteinExistence type="predicted"/>
<dbReference type="Pfam" id="PF12834">
    <property type="entry name" value="Phage_int_SAM_2"/>
    <property type="match status" value="1"/>
</dbReference>
<gene>
    <name evidence="2" type="ORF">Lsan_2032</name>
</gene>